<dbReference type="InterPro" id="IPR036465">
    <property type="entry name" value="vWFA_dom_sf"/>
</dbReference>
<dbReference type="EMBL" id="JASNJE010000034">
    <property type="protein sequence ID" value="MDK3075315.1"/>
    <property type="molecule type" value="Genomic_DNA"/>
</dbReference>
<gene>
    <name evidence="3" type="ORF">QO034_19735</name>
</gene>
<feature type="transmembrane region" description="Helical" evidence="1">
    <location>
        <begin position="14"/>
        <end position="33"/>
    </location>
</feature>
<dbReference type="Pfam" id="PF13519">
    <property type="entry name" value="VWA_2"/>
    <property type="match status" value="1"/>
</dbReference>
<keyword evidence="4" id="KW-1185">Reference proteome</keyword>
<keyword evidence="1" id="KW-1133">Transmembrane helix</keyword>
<keyword evidence="1" id="KW-0472">Membrane</keyword>
<feature type="transmembrane region" description="Helical" evidence="1">
    <location>
        <begin position="60"/>
        <end position="85"/>
    </location>
</feature>
<keyword evidence="1" id="KW-0812">Transmembrane</keyword>
<feature type="domain" description="VWFA" evidence="2">
    <location>
        <begin position="99"/>
        <end position="202"/>
    </location>
</feature>
<dbReference type="SUPFAM" id="SSF53300">
    <property type="entry name" value="vWA-like"/>
    <property type="match status" value="1"/>
</dbReference>
<name>A0ABT7FJV5_9RHOB</name>
<organism evidence="3 4">
    <name type="scientific">Sedimentitalea xiamensis</name>
    <dbReference type="NCBI Taxonomy" id="3050037"/>
    <lineage>
        <taxon>Bacteria</taxon>
        <taxon>Pseudomonadati</taxon>
        <taxon>Pseudomonadota</taxon>
        <taxon>Alphaproteobacteria</taxon>
        <taxon>Rhodobacterales</taxon>
        <taxon>Paracoccaceae</taxon>
        <taxon>Sedimentitalea</taxon>
    </lineage>
</organism>
<dbReference type="Proteomes" id="UP001227126">
    <property type="component" value="Unassembled WGS sequence"/>
</dbReference>
<accession>A0ABT7FJV5</accession>
<evidence type="ECO:0000259" key="2">
    <source>
        <dbReference type="Pfam" id="PF13519"/>
    </source>
</evidence>
<comment type="caution">
    <text evidence="3">The sequence shown here is derived from an EMBL/GenBank/DDBJ whole genome shotgun (WGS) entry which is preliminary data.</text>
</comment>
<sequence>MIVLADDIALLRPFWLASLPLILVLAVLVRRRYAQLGEWSRRIDPHLMAAMERLGRVGRAGGAGATLAPFLAAGLICLGLLGPAVKRGDGASFRNLDGVIYVMDISRSMTEDETWQDVVTLARSGLNVLGSRPAALIVYGGDSYEAAALTTDHLQLGQTMSLLEAGTMPDAGSRPALALRQAASVLARSDILAADVVLFSDGAGFGPEAVAAGRSIADRGARLIVVQVPTTVSGDIRPDAGAWSALANAGPATFLRLEDFERLTALLAEDAGKRLDRQEFGLAFWTDHGRLLLIPALLALIGLFRREAT</sequence>
<dbReference type="RefSeq" id="WP_284487237.1">
    <property type="nucleotide sequence ID" value="NZ_JASNJE010000034.1"/>
</dbReference>
<dbReference type="Gene3D" id="3.40.50.410">
    <property type="entry name" value="von Willebrand factor, type A domain"/>
    <property type="match status" value="1"/>
</dbReference>
<protein>
    <submittedName>
        <fullName evidence="3">VWA domain-containing protein</fullName>
    </submittedName>
</protein>
<evidence type="ECO:0000313" key="3">
    <source>
        <dbReference type="EMBL" id="MDK3075315.1"/>
    </source>
</evidence>
<reference evidence="3 4" key="1">
    <citation type="submission" date="2023-05" db="EMBL/GenBank/DDBJ databases">
        <title>Sedimentitalea sp. nov. JM2-8.</title>
        <authorList>
            <person name="Huang J."/>
        </authorList>
    </citation>
    <scope>NUCLEOTIDE SEQUENCE [LARGE SCALE GENOMIC DNA]</scope>
    <source>
        <strain evidence="3 4">JM2-8</strain>
    </source>
</reference>
<proteinExistence type="predicted"/>
<evidence type="ECO:0000256" key="1">
    <source>
        <dbReference type="SAM" id="Phobius"/>
    </source>
</evidence>
<dbReference type="InterPro" id="IPR002035">
    <property type="entry name" value="VWF_A"/>
</dbReference>
<evidence type="ECO:0000313" key="4">
    <source>
        <dbReference type="Proteomes" id="UP001227126"/>
    </source>
</evidence>